<evidence type="ECO:0000256" key="2">
    <source>
        <dbReference type="ARBA" id="ARBA00022737"/>
    </source>
</evidence>
<evidence type="ECO:0000259" key="8">
    <source>
        <dbReference type="PROSITE" id="PS51294"/>
    </source>
</evidence>
<dbReference type="InterPro" id="IPR009057">
    <property type="entry name" value="Homeodomain-like_sf"/>
</dbReference>
<dbReference type="Pfam" id="PF00249">
    <property type="entry name" value="Myb_DNA-binding"/>
    <property type="match status" value="2"/>
</dbReference>
<dbReference type="SMART" id="SM00717">
    <property type="entry name" value="SANT"/>
    <property type="match status" value="2"/>
</dbReference>
<evidence type="ECO:0000256" key="5">
    <source>
        <dbReference type="ARBA" id="ARBA00023163"/>
    </source>
</evidence>
<evidence type="ECO:0000259" key="7">
    <source>
        <dbReference type="PROSITE" id="PS50090"/>
    </source>
</evidence>
<feature type="domain" description="HTH myb-type" evidence="8">
    <location>
        <begin position="28"/>
        <end position="81"/>
    </location>
</feature>
<dbReference type="Gene3D" id="1.10.10.60">
    <property type="entry name" value="Homeodomain-like"/>
    <property type="match status" value="2"/>
</dbReference>
<organism evidence="9 10">
    <name type="scientific">Musa troglodytarum</name>
    <name type="common">fe'i banana</name>
    <dbReference type="NCBI Taxonomy" id="320322"/>
    <lineage>
        <taxon>Eukaryota</taxon>
        <taxon>Viridiplantae</taxon>
        <taxon>Streptophyta</taxon>
        <taxon>Embryophyta</taxon>
        <taxon>Tracheophyta</taxon>
        <taxon>Spermatophyta</taxon>
        <taxon>Magnoliopsida</taxon>
        <taxon>Liliopsida</taxon>
        <taxon>Zingiberales</taxon>
        <taxon>Musaceae</taxon>
        <taxon>Musa</taxon>
    </lineage>
</organism>
<dbReference type="PROSITE" id="PS51294">
    <property type="entry name" value="HTH_MYB"/>
    <property type="match status" value="2"/>
</dbReference>
<proteinExistence type="predicted"/>
<dbReference type="GO" id="GO:0003677">
    <property type="term" value="F:DNA binding"/>
    <property type="evidence" value="ECO:0007669"/>
    <property type="project" value="UniProtKB-KW"/>
</dbReference>
<comment type="subcellular location">
    <subcellularLocation>
        <location evidence="1">Nucleus</location>
    </subcellularLocation>
</comment>
<dbReference type="PROSITE" id="PS50090">
    <property type="entry name" value="MYB_LIKE"/>
    <property type="match status" value="2"/>
</dbReference>
<dbReference type="SUPFAM" id="SSF46689">
    <property type="entry name" value="Homeodomain-like"/>
    <property type="match status" value="1"/>
</dbReference>
<dbReference type="GO" id="GO:0005634">
    <property type="term" value="C:nucleus"/>
    <property type="evidence" value="ECO:0007669"/>
    <property type="project" value="UniProtKB-SubCell"/>
</dbReference>
<keyword evidence="5" id="KW-0804">Transcription</keyword>
<evidence type="ECO:0000256" key="6">
    <source>
        <dbReference type="ARBA" id="ARBA00023242"/>
    </source>
</evidence>
<dbReference type="AlphaFoldDB" id="A0A9E7KV27"/>
<dbReference type="FunFam" id="1.10.10.60:FF:000015">
    <property type="entry name" value="Transcription factor RAX3"/>
    <property type="match status" value="1"/>
</dbReference>
<accession>A0A9E7KV27</accession>
<feature type="domain" description="HTH myb-type" evidence="8">
    <location>
        <begin position="82"/>
        <end position="136"/>
    </location>
</feature>
<dbReference type="PANTHER" id="PTHR48000:SF8">
    <property type="entry name" value="TRANSCRIPTION FACTOR RAX2-LIKE"/>
    <property type="match status" value="1"/>
</dbReference>
<reference evidence="9" key="1">
    <citation type="submission" date="2022-05" db="EMBL/GenBank/DDBJ databases">
        <title>The Musa troglodytarum L. genome provides insights into the mechanism of non-climacteric behaviour and enrichment of carotenoids.</title>
        <authorList>
            <person name="Wang J."/>
        </authorList>
    </citation>
    <scope>NUCLEOTIDE SEQUENCE</scope>
    <source>
        <tissue evidence="9">Leaf</tissue>
    </source>
</reference>
<keyword evidence="6" id="KW-0539">Nucleus</keyword>
<keyword evidence="4" id="KW-0238">DNA-binding</keyword>
<dbReference type="EMBL" id="CP097510">
    <property type="protein sequence ID" value="URE35213.1"/>
    <property type="molecule type" value="Genomic_DNA"/>
</dbReference>
<sequence>MACRRSGKISLWGAGFERGMGRTPCCDKANVKKGPWSPEEDTKLKEFMGKHGTGGNWIALPQKAGLNRCGKSCRLRWLNYLRPNIKHGEFSEEEERIICNVFANIGSRWSIIASHLPGRTDNDIKNYWNTKLKKKFLGFVPSQKKQQHQLQLQLQQQQQQHHSLFSSLFSLSQGGCNTAAPDLELVTGLGEFPSLMSQRVPGLASASTTATAASALLQVPYRQPLQMMERSHTTMIAFGNSDPSCNSSGGSCTQISYGTELEYECDIGRGFEGEQISIDNYATYGGLEYNSRSLRPGGGGHVETPLDYTYEEIKHLLSSNNSGCNTIINDDPSLP</sequence>
<feature type="domain" description="Myb-like" evidence="7">
    <location>
        <begin position="28"/>
        <end position="81"/>
    </location>
</feature>
<keyword evidence="3" id="KW-0805">Transcription regulation</keyword>
<dbReference type="InterPro" id="IPR001005">
    <property type="entry name" value="SANT/Myb"/>
</dbReference>
<name>A0A9E7KV27_9LILI</name>
<evidence type="ECO:0000256" key="3">
    <source>
        <dbReference type="ARBA" id="ARBA00023015"/>
    </source>
</evidence>
<dbReference type="PANTHER" id="PTHR48000">
    <property type="entry name" value="OS09G0431300 PROTEIN"/>
    <property type="match status" value="1"/>
</dbReference>
<dbReference type="InterPro" id="IPR017930">
    <property type="entry name" value="Myb_dom"/>
</dbReference>
<evidence type="ECO:0000256" key="4">
    <source>
        <dbReference type="ARBA" id="ARBA00023125"/>
    </source>
</evidence>
<gene>
    <name evidence="9" type="ORF">MUK42_18153</name>
</gene>
<evidence type="ECO:0000313" key="9">
    <source>
        <dbReference type="EMBL" id="URE35213.1"/>
    </source>
</evidence>
<protein>
    <submittedName>
        <fullName evidence="9">Uncharacterized protein</fullName>
    </submittedName>
</protein>
<keyword evidence="2" id="KW-0677">Repeat</keyword>
<feature type="domain" description="Myb-like" evidence="7">
    <location>
        <begin position="82"/>
        <end position="132"/>
    </location>
</feature>
<keyword evidence="10" id="KW-1185">Reference proteome</keyword>
<evidence type="ECO:0000313" key="10">
    <source>
        <dbReference type="Proteomes" id="UP001055439"/>
    </source>
</evidence>
<dbReference type="Proteomes" id="UP001055439">
    <property type="component" value="Chromosome 8"/>
</dbReference>
<evidence type="ECO:0000256" key="1">
    <source>
        <dbReference type="ARBA" id="ARBA00004123"/>
    </source>
</evidence>
<dbReference type="OrthoDB" id="2143914at2759"/>
<dbReference type="CDD" id="cd00167">
    <property type="entry name" value="SANT"/>
    <property type="match status" value="2"/>
</dbReference>